<sequence>MRSLFFFVCALAAQLVAATDEYRDDPYLAFRPPFARSLPVQIMLTGVVLTLVAVLFIHLMFTAQYHWPLAPVNYVLQLSGVTTLLISLIATIHVVLSTAFAESEKWPYMLSYIAVNVPPLDTVDNASDEGWSTAEKATWLVMNASTSGLIQITHIQFLTLLYPSKLEGRLIFALLGPLAVVAAIMQLLAISSTSAVQDIADVVRNVCNATLSLLFTIALFIWGLLVNRKKAWRTDGGTAVFGAAALSLAVVSTALNFLYIHKAEEFVWLPGLMWAVVLWQSFLGWWWWVGAGSGGTFGGSSDANEAVEEKIRRRQKREARRKEKMEKRKETKLRAQKVWKDVAGAFIPGSSSSTTAAHSTSAQSRDPASASGMHTRSRPSGAADDDVNATNPITPVTTTGTNATASTSPTLTRTTTIVTVASNSSLSSTSTVTSTSLVTTTTASTSSPLPQFLPAMVHRWYAYLRHAHNAAARVQAAERVERIRELNLERERENAAGGGDRGESGQRQAVVVEGVGWGWEGFGWRRRRRKTPEGAKGFSERSVSRGRDVNGRRRRRNDEDDVDGNTFEMRPTSRSVSRHRPRSSEREKESDEDEDDMYVSEVEDDVERRQRRREREREQDSQDSYPYPTDTQNQNSTQTRYVSSLPLHNPYLEDSVPSSSSTNHRPANAAAAPAPVAMERPRSLWWWGPLWRWRLQDSTVYK</sequence>
<evidence type="ECO:0000313" key="4">
    <source>
        <dbReference type="EMBL" id="KAF4620956.1"/>
    </source>
</evidence>
<feature type="compositionally biased region" description="Basic and acidic residues" evidence="1">
    <location>
        <begin position="538"/>
        <end position="551"/>
    </location>
</feature>
<feature type="region of interest" description="Disordered" evidence="1">
    <location>
        <begin position="299"/>
        <end position="332"/>
    </location>
</feature>
<keyword evidence="2" id="KW-1133">Transmembrane helix</keyword>
<feature type="compositionally biased region" description="Polar residues" evidence="1">
    <location>
        <begin position="656"/>
        <end position="665"/>
    </location>
</feature>
<proteinExistence type="predicted"/>
<name>A0A8H4R1A1_9AGAR</name>
<feature type="region of interest" description="Disordered" evidence="1">
    <location>
        <begin position="654"/>
        <end position="674"/>
    </location>
</feature>
<feature type="transmembrane region" description="Helical" evidence="2">
    <location>
        <begin position="170"/>
        <end position="190"/>
    </location>
</feature>
<keyword evidence="3" id="KW-0732">Signal</keyword>
<feature type="region of interest" description="Disordered" evidence="1">
    <location>
        <begin position="350"/>
        <end position="408"/>
    </location>
</feature>
<feature type="transmembrane region" description="Helical" evidence="2">
    <location>
        <begin position="74"/>
        <end position="101"/>
    </location>
</feature>
<keyword evidence="5" id="KW-1185">Reference proteome</keyword>
<dbReference type="AlphaFoldDB" id="A0A8H4R1A1"/>
<comment type="caution">
    <text evidence="4">The sequence shown here is derived from an EMBL/GenBank/DDBJ whole genome shotgun (WGS) entry which is preliminary data.</text>
</comment>
<feature type="compositionally biased region" description="Acidic residues" evidence="1">
    <location>
        <begin position="590"/>
        <end position="605"/>
    </location>
</feature>
<feature type="transmembrane region" description="Helical" evidence="2">
    <location>
        <begin position="42"/>
        <end position="62"/>
    </location>
</feature>
<keyword evidence="2" id="KW-0812">Transmembrane</keyword>
<evidence type="ECO:0000313" key="5">
    <source>
        <dbReference type="Proteomes" id="UP000521872"/>
    </source>
</evidence>
<protein>
    <submittedName>
        <fullName evidence="4">Uncharacterized protein</fullName>
    </submittedName>
</protein>
<keyword evidence="2" id="KW-0472">Membrane</keyword>
<dbReference type="EMBL" id="JAACJL010000015">
    <property type="protein sequence ID" value="KAF4620956.1"/>
    <property type="molecule type" value="Genomic_DNA"/>
</dbReference>
<organism evidence="4 5">
    <name type="scientific">Agrocybe pediades</name>
    <dbReference type="NCBI Taxonomy" id="84607"/>
    <lineage>
        <taxon>Eukaryota</taxon>
        <taxon>Fungi</taxon>
        <taxon>Dikarya</taxon>
        <taxon>Basidiomycota</taxon>
        <taxon>Agaricomycotina</taxon>
        <taxon>Agaricomycetes</taxon>
        <taxon>Agaricomycetidae</taxon>
        <taxon>Agaricales</taxon>
        <taxon>Agaricineae</taxon>
        <taxon>Strophariaceae</taxon>
        <taxon>Agrocybe</taxon>
    </lineage>
</organism>
<gene>
    <name evidence="4" type="ORF">D9613_000916</name>
</gene>
<feature type="compositionally biased region" description="Low complexity" evidence="1">
    <location>
        <begin position="388"/>
        <end position="408"/>
    </location>
</feature>
<feature type="region of interest" description="Disordered" evidence="1">
    <location>
        <begin position="528"/>
        <end position="639"/>
    </location>
</feature>
<evidence type="ECO:0000256" key="3">
    <source>
        <dbReference type="SAM" id="SignalP"/>
    </source>
</evidence>
<evidence type="ECO:0000256" key="2">
    <source>
        <dbReference type="SAM" id="Phobius"/>
    </source>
</evidence>
<feature type="compositionally biased region" description="Basic and acidic residues" evidence="1">
    <location>
        <begin position="320"/>
        <end position="332"/>
    </location>
</feature>
<feature type="compositionally biased region" description="Low complexity" evidence="1">
    <location>
        <begin position="350"/>
        <end position="364"/>
    </location>
</feature>
<feature type="transmembrane region" description="Helical" evidence="2">
    <location>
        <begin position="202"/>
        <end position="225"/>
    </location>
</feature>
<accession>A0A8H4R1A1</accession>
<feature type="chain" id="PRO_5034780514" evidence="3">
    <location>
        <begin position="19"/>
        <end position="702"/>
    </location>
</feature>
<feature type="signal peptide" evidence="3">
    <location>
        <begin position="1"/>
        <end position="18"/>
    </location>
</feature>
<feature type="transmembrane region" description="Helical" evidence="2">
    <location>
        <begin position="266"/>
        <end position="288"/>
    </location>
</feature>
<dbReference type="Proteomes" id="UP000521872">
    <property type="component" value="Unassembled WGS sequence"/>
</dbReference>
<evidence type="ECO:0000256" key="1">
    <source>
        <dbReference type="SAM" id="MobiDB-lite"/>
    </source>
</evidence>
<reference evidence="4 5" key="1">
    <citation type="submission" date="2019-12" db="EMBL/GenBank/DDBJ databases">
        <authorList>
            <person name="Floudas D."/>
            <person name="Bentzer J."/>
            <person name="Ahren D."/>
            <person name="Johansson T."/>
            <person name="Persson P."/>
            <person name="Tunlid A."/>
        </authorList>
    </citation>
    <scope>NUCLEOTIDE SEQUENCE [LARGE SCALE GENOMIC DNA]</scope>
    <source>
        <strain evidence="4 5">CBS 102.39</strain>
    </source>
</reference>
<feature type="transmembrane region" description="Helical" evidence="2">
    <location>
        <begin position="237"/>
        <end position="259"/>
    </location>
</feature>
<feature type="compositionally biased region" description="Polar residues" evidence="1">
    <location>
        <begin position="629"/>
        <end position="639"/>
    </location>
</feature>